<protein>
    <submittedName>
        <fullName evidence="3">Cyclin-like protein</fullName>
    </submittedName>
</protein>
<accession>A0A9Q8QUP1</accession>
<evidence type="ECO:0000313" key="4">
    <source>
        <dbReference type="Proteomes" id="UP001142430"/>
    </source>
</evidence>
<feature type="domain" description="Cyclin-like" evidence="2">
    <location>
        <begin position="87"/>
        <end position="171"/>
    </location>
</feature>
<dbReference type="SMART" id="SM00385">
    <property type="entry name" value="CYCLIN"/>
    <property type="match status" value="2"/>
</dbReference>
<evidence type="ECO:0000256" key="1">
    <source>
        <dbReference type="RuleBase" id="RU000383"/>
    </source>
</evidence>
<keyword evidence="1" id="KW-0195">Cyclin</keyword>
<feature type="domain" description="Cyclin-like" evidence="2">
    <location>
        <begin position="192"/>
        <end position="268"/>
    </location>
</feature>
<dbReference type="PANTHER" id="PTHR10177">
    <property type="entry name" value="CYCLINS"/>
    <property type="match status" value="1"/>
</dbReference>
<dbReference type="InterPro" id="IPR039361">
    <property type="entry name" value="Cyclin"/>
</dbReference>
<comment type="similarity">
    <text evidence="1">Belongs to the cyclin family.</text>
</comment>
<evidence type="ECO:0000313" key="3">
    <source>
        <dbReference type="EMBL" id="UNP64444.1"/>
    </source>
</evidence>
<dbReference type="Pfam" id="PF00134">
    <property type="entry name" value="Cyclin_N"/>
    <property type="match status" value="1"/>
</dbReference>
<dbReference type="Gene3D" id="1.10.472.10">
    <property type="entry name" value="Cyclin-like"/>
    <property type="match status" value="2"/>
</dbReference>
<dbReference type="CDD" id="cd00043">
    <property type="entry name" value="CYCLIN_SF"/>
    <property type="match status" value="1"/>
</dbReference>
<dbReference type="SUPFAM" id="SSF47954">
    <property type="entry name" value="Cyclin-like"/>
    <property type="match status" value="1"/>
</dbReference>
<evidence type="ECO:0000259" key="2">
    <source>
        <dbReference type="SMART" id="SM00385"/>
    </source>
</evidence>
<dbReference type="Proteomes" id="UP001142430">
    <property type="component" value="Segment"/>
</dbReference>
<organism evidence="3 4">
    <name type="scientific">Saguinine gammaherpesvirus 1</name>
    <dbReference type="NCBI Taxonomy" id="2169901"/>
    <lineage>
        <taxon>Viruses</taxon>
        <taxon>Duplodnaviria</taxon>
        <taxon>Heunggongvirae</taxon>
        <taxon>Peploviricota</taxon>
        <taxon>Herviviricetes</taxon>
        <taxon>Herpesvirales</taxon>
        <taxon>Orthoherpesviridae</taxon>
        <taxon>Gammaherpesvirinae</taxon>
    </lineage>
</organism>
<dbReference type="InterPro" id="IPR036915">
    <property type="entry name" value="Cyclin-like_sf"/>
</dbReference>
<dbReference type="EMBL" id="OK337614">
    <property type="protein sequence ID" value="UNP64444.1"/>
    <property type="molecule type" value="Genomic_DNA"/>
</dbReference>
<name>A0A9Q8QUP1_9GAMA</name>
<dbReference type="InterPro" id="IPR013763">
    <property type="entry name" value="Cyclin-like_dom"/>
</dbReference>
<dbReference type="InterPro" id="IPR006671">
    <property type="entry name" value="Cyclin_N"/>
</dbReference>
<proteinExistence type="inferred from homology"/>
<reference evidence="3" key="1">
    <citation type="submission" date="2021-09" db="EMBL/GenBank/DDBJ databases">
        <title>The complete genome of the Saguinine gammaherpesvirus 1 (SgGHV-1).</title>
        <authorList>
            <person name="Marti-Carreras J."/>
            <person name="Maes P."/>
        </authorList>
    </citation>
    <scope>NUCLEOTIDE SEQUENCE</scope>
    <source>
        <strain evidence="3">S338D</strain>
    </source>
</reference>
<sequence length="284" mass="32433">MSSETFINRSLFMISWCLYINKVLCFQHSWSIAMSFLISWGTGLFLDTSICSHDALMDLLQIEAAPGFIADDVSTDIQPAHWKLLVSWMYETCSHLKANPSVFPMAVLLLSKRLDLAYVDKESYQKQAATAIFIASKVHDYHHVRAQHITRCCGSYFSSQELLNEELNFLHMLNYRLLIPSPCEFLGCFLSVLLPTIQNCWQNLVEDFTHIIARVFSQRLFLRRRPSLISAAALLVALKNIHTSPTDLEFIENKLSALIRVSVLDLIKETQTITYLPPLEKIDG</sequence>